<evidence type="ECO:0000259" key="5">
    <source>
        <dbReference type="PROSITE" id="PS50931"/>
    </source>
</evidence>
<dbReference type="Proteomes" id="UP001064106">
    <property type="component" value="Unassembled WGS sequence"/>
</dbReference>
<dbReference type="InterPro" id="IPR005119">
    <property type="entry name" value="LysR_subst-bd"/>
</dbReference>
<evidence type="ECO:0000256" key="1">
    <source>
        <dbReference type="ARBA" id="ARBA00009437"/>
    </source>
</evidence>
<dbReference type="SUPFAM" id="SSF53850">
    <property type="entry name" value="Periplasmic binding protein-like II"/>
    <property type="match status" value="1"/>
</dbReference>
<dbReference type="Pfam" id="PF00126">
    <property type="entry name" value="HTH_1"/>
    <property type="match status" value="1"/>
</dbReference>
<dbReference type="Gene3D" id="3.40.190.10">
    <property type="entry name" value="Periplasmic binding protein-like II"/>
    <property type="match status" value="2"/>
</dbReference>
<evidence type="ECO:0000256" key="4">
    <source>
        <dbReference type="ARBA" id="ARBA00023163"/>
    </source>
</evidence>
<dbReference type="PANTHER" id="PTHR30126">
    <property type="entry name" value="HTH-TYPE TRANSCRIPTIONAL REGULATOR"/>
    <property type="match status" value="1"/>
</dbReference>
<comment type="caution">
    <text evidence="6">The sequence shown here is derived from an EMBL/GenBank/DDBJ whole genome shotgun (WGS) entry which is preliminary data.</text>
</comment>
<dbReference type="PROSITE" id="PS50931">
    <property type="entry name" value="HTH_LYSR"/>
    <property type="match status" value="1"/>
</dbReference>
<feature type="domain" description="HTH lysR-type" evidence="5">
    <location>
        <begin position="4"/>
        <end position="61"/>
    </location>
</feature>
<name>A0ABT2QVC4_9GAMM</name>
<organism evidence="6 7">
    <name type="scientific">Alloalcanivorax balearicus MACL04</name>
    <dbReference type="NCBI Taxonomy" id="1177182"/>
    <lineage>
        <taxon>Bacteria</taxon>
        <taxon>Pseudomonadati</taxon>
        <taxon>Pseudomonadota</taxon>
        <taxon>Gammaproteobacteria</taxon>
        <taxon>Oceanospirillales</taxon>
        <taxon>Alcanivoracaceae</taxon>
        <taxon>Alloalcanivorax</taxon>
    </lineage>
</organism>
<evidence type="ECO:0000313" key="7">
    <source>
        <dbReference type="Proteomes" id="UP001064106"/>
    </source>
</evidence>
<evidence type="ECO:0000313" key="6">
    <source>
        <dbReference type="EMBL" id="MCU5781463.1"/>
    </source>
</evidence>
<dbReference type="InterPro" id="IPR036388">
    <property type="entry name" value="WH-like_DNA-bd_sf"/>
</dbReference>
<reference evidence="6" key="1">
    <citation type="submission" date="2012-09" db="EMBL/GenBank/DDBJ databases">
        <title>Genome Sequence of alkane-degrading Bacterium Alcanivorax balearicus MACL04.</title>
        <authorList>
            <person name="Lai Q."/>
            <person name="Shao Z."/>
        </authorList>
    </citation>
    <scope>NUCLEOTIDE SEQUENCE</scope>
    <source>
        <strain evidence="6">MACL04</strain>
    </source>
</reference>
<protein>
    <submittedName>
        <fullName evidence="6">DNA-binding transcriptional regulator</fullName>
    </submittedName>
</protein>
<accession>A0ABT2QVC4</accession>
<keyword evidence="4" id="KW-0804">Transcription</keyword>
<keyword evidence="2" id="KW-0805">Transcription regulation</keyword>
<dbReference type="EMBL" id="ARXS01000003">
    <property type="protein sequence ID" value="MCU5781463.1"/>
    <property type="molecule type" value="Genomic_DNA"/>
</dbReference>
<comment type="similarity">
    <text evidence="1">Belongs to the LysR transcriptional regulatory family.</text>
</comment>
<proteinExistence type="inferred from homology"/>
<evidence type="ECO:0000256" key="3">
    <source>
        <dbReference type="ARBA" id="ARBA00023125"/>
    </source>
</evidence>
<dbReference type="InterPro" id="IPR036390">
    <property type="entry name" value="WH_DNA-bd_sf"/>
</dbReference>
<dbReference type="PANTHER" id="PTHR30126:SF94">
    <property type="entry name" value="LYSR FAMILY TRANSCRIPTIONAL REGULATOR"/>
    <property type="match status" value="1"/>
</dbReference>
<evidence type="ECO:0000256" key="2">
    <source>
        <dbReference type="ARBA" id="ARBA00023015"/>
    </source>
</evidence>
<dbReference type="SUPFAM" id="SSF46785">
    <property type="entry name" value="Winged helix' DNA-binding domain"/>
    <property type="match status" value="1"/>
</dbReference>
<sequence length="318" mass="34707">MNETTLKQWRLFLAVAETGSVAAAAERVALTQPAVSQGLAQLEQRLDARLFDRVGRGLVLNDRGRALIPEARALLTQLSRCERLFQSPPLEVTLAATHTLGNYYLPPLLSTFRQRHPRARVRMDVVNTRQAVALLLELKVDLALVEGPVSHALLRVRHWRDDVLLRVAAPSVVEALKPDPAHWPWVMREPGSGTRTVIERSLGTDFPEPQRILELGAGEAVRQALMAGAGVGYVSEASVSAALADGRLCPVPGPHQRLVRPLYWVRHARHEPGAGETALGGNGPGGRVAGSGAVISALCPCFPSFPDRSRCVSRWRWV</sequence>
<dbReference type="Gene3D" id="1.10.10.10">
    <property type="entry name" value="Winged helix-like DNA-binding domain superfamily/Winged helix DNA-binding domain"/>
    <property type="match status" value="1"/>
</dbReference>
<keyword evidence="3 6" id="KW-0238">DNA-binding</keyword>
<dbReference type="Pfam" id="PF03466">
    <property type="entry name" value="LysR_substrate"/>
    <property type="match status" value="1"/>
</dbReference>
<dbReference type="RefSeq" id="WP_262459519.1">
    <property type="nucleotide sequence ID" value="NZ_ARXS01000003.1"/>
</dbReference>
<dbReference type="InterPro" id="IPR000847">
    <property type="entry name" value="LysR_HTH_N"/>
</dbReference>
<dbReference type="GO" id="GO:0003677">
    <property type="term" value="F:DNA binding"/>
    <property type="evidence" value="ECO:0007669"/>
    <property type="project" value="UniProtKB-KW"/>
</dbReference>
<keyword evidence="7" id="KW-1185">Reference proteome</keyword>
<dbReference type="PRINTS" id="PR00039">
    <property type="entry name" value="HTHLYSR"/>
</dbReference>
<gene>
    <name evidence="6" type="ORF">MA04_00763</name>
</gene>